<keyword evidence="3 10" id="KW-0812">Transmembrane</keyword>
<name>A0A5C3E6G7_9BASI</name>
<dbReference type="GO" id="GO:0006465">
    <property type="term" value="P:signal peptide processing"/>
    <property type="evidence" value="ECO:0007669"/>
    <property type="project" value="UniProtKB-UniRule"/>
</dbReference>
<evidence type="ECO:0000256" key="9">
    <source>
        <dbReference type="PIRNR" id="PIRNR016089"/>
    </source>
</evidence>
<evidence type="ECO:0000313" key="11">
    <source>
        <dbReference type="EMBL" id="SPO26048.1"/>
    </source>
</evidence>
<dbReference type="PIRSF" id="PIRSF016089">
    <property type="entry name" value="SPC22"/>
    <property type="match status" value="1"/>
</dbReference>
<dbReference type="PANTHER" id="PTHR12804:SF0">
    <property type="entry name" value="SIGNAL PEPTIDASE COMPLEX SUBUNIT 3"/>
    <property type="match status" value="1"/>
</dbReference>
<evidence type="ECO:0000256" key="3">
    <source>
        <dbReference type="ARBA" id="ARBA00022692"/>
    </source>
</evidence>
<dbReference type="GO" id="GO:0005787">
    <property type="term" value="C:signal peptidase complex"/>
    <property type="evidence" value="ECO:0007669"/>
    <property type="project" value="UniProtKB-UniRule"/>
</dbReference>
<dbReference type="Proteomes" id="UP000324022">
    <property type="component" value="Unassembled WGS sequence"/>
</dbReference>
<comment type="subcellular location">
    <subcellularLocation>
        <location evidence="1">Endoplasmic reticulum membrane</location>
        <topology evidence="1">Single-pass type II membrane protein</topology>
    </subcellularLocation>
</comment>
<keyword evidence="4 9" id="KW-0256">Endoplasmic reticulum</keyword>
<dbReference type="Pfam" id="PF04573">
    <property type="entry name" value="SPC22"/>
    <property type="match status" value="1"/>
</dbReference>
<evidence type="ECO:0000256" key="1">
    <source>
        <dbReference type="ARBA" id="ARBA00004648"/>
    </source>
</evidence>
<feature type="transmembrane region" description="Helical" evidence="10">
    <location>
        <begin position="6"/>
        <end position="26"/>
    </location>
</feature>
<dbReference type="GO" id="GO:0045047">
    <property type="term" value="P:protein targeting to ER"/>
    <property type="evidence" value="ECO:0007669"/>
    <property type="project" value="TreeGrafter"/>
</dbReference>
<dbReference type="InterPro" id="IPR007653">
    <property type="entry name" value="SPC3"/>
</dbReference>
<evidence type="ECO:0000313" key="12">
    <source>
        <dbReference type="Proteomes" id="UP000324022"/>
    </source>
</evidence>
<sequence>MHSTLSRLNAVSALATTIILVLVVLIDVTRFTTHKPTGSVVVNQLQVVRAKAAWHMDRNIQDFVEVNFNVDADFSPLFDWNTKQVFVSLTATYDSPKHIKNEVVIWDRILRTKQDAHVSLNSARNKYGFREVGRQFKDIKNATFTLKYNVMPKVGMLQYGNEYVSHSIPIPPNSSCPMEHSQKFNDCTTRVAKSIRLRLI</sequence>
<evidence type="ECO:0000256" key="10">
    <source>
        <dbReference type="SAM" id="Phobius"/>
    </source>
</evidence>
<reference evidence="11 12" key="1">
    <citation type="submission" date="2018-03" db="EMBL/GenBank/DDBJ databases">
        <authorList>
            <person name="Guldener U."/>
        </authorList>
    </citation>
    <scope>NUCLEOTIDE SEQUENCE [LARGE SCALE GENOMIC DNA]</scope>
    <source>
        <strain evidence="11 12">NBRC100155</strain>
    </source>
</reference>
<keyword evidence="5" id="KW-0735">Signal-anchor</keyword>
<comment type="function">
    <text evidence="8">Essential component of the signal peptidase complex (SPC) which catalyzes the cleavage of N-terminal signal sequences from nascent proteins as they are translocated into the lumen of the endoplasmic reticulum. Essential for the SPC catalytic activity, possibly by stabilizing and positioning the active center of the complex close to the lumenal surface. Essential for viability.</text>
</comment>
<accession>A0A5C3E6G7</accession>
<organism evidence="11 12">
    <name type="scientific">Ustilago trichophora</name>
    <dbReference type="NCBI Taxonomy" id="86804"/>
    <lineage>
        <taxon>Eukaryota</taxon>
        <taxon>Fungi</taxon>
        <taxon>Dikarya</taxon>
        <taxon>Basidiomycota</taxon>
        <taxon>Ustilaginomycotina</taxon>
        <taxon>Ustilaginomycetes</taxon>
        <taxon>Ustilaginales</taxon>
        <taxon>Ustilaginaceae</taxon>
        <taxon>Ustilago</taxon>
    </lineage>
</organism>
<keyword evidence="7 9" id="KW-0472">Membrane</keyword>
<protein>
    <recommendedName>
        <fullName evidence="9">Signal peptidase subunit 3</fullName>
    </recommendedName>
</protein>
<evidence type="ECO:0000256" key="2">
    <source>
        <dbReference type="ARBA" id="ARBA00009289"/>
    </source>
</evidence>
<evidence type="ECO:0000256" key="6">
    <source>
        <dbReference type="ARBA" id="ARBA00022989"/>
    </source>
</evidence>
<dbReference type="AlphaFoldDB" id="A0A5C3E6G7"/>
<evidence type="ECO:0000256" key="5">
    <source>
        <dbReference type="ARBA" id="ARBA00022968"/>
    </source>
</evidence>
<evidence type="ECO:0000256" key="8">
    <source>
        <dbReference type="ARBA" id="ARBA00045670"/>
    </source>
</evidence>
<gene>
    <name evidence="11" type="ORF">UTRI_02322</name>
</gene>
<dbReference type="PANTHER" id="PTHR12804">
    <property type="entry name" value="MICROSOMAL SIGNAL PEPTIDASE 23 KD SUBUNIT SPC22/23"/>
    <property type="match status" value="1"/>
</dbReference>
<evidence type="ECO:0000256" key="4">
    <source>
        <dbReference type="ARBA" id="ARBA00022824"/>
    </source>
</evidence>
<keyword evidence="6 10" id="KW-1133">Transmembrane helix</keyword>
<comment type="similarity">
    <text evidence="2 9">Belongs to the SPCS3 family.</text>
</comment>
<proteinExistence type="inferred from homology"/>
<dbReference type="EMBL" id="OOIN01000013">
    <property type="protein sequence ID" value="SPO26048.1"/>
    <property type="molecule type" value="Genomic_DNA"/>
</dbReference>
<keyword evidence="12" id="KW-1185">Reference proteome</keyword>
<evidence type="ECO:0000256" key="7">
    <source>
        <dbReference type="ARBA" id="ARBA00023136"/>
    </source>
</evidence>
<dbReference type="OrthoDB" id="10261524at2759"/>